<dbReference type="EMBL" id="JBFXLS010000081">
    <property type="protein sequence ID" value="KAL2818765.1"/>
    <property type="molecule type" value="Genomic_DNA"/>
</dbReference>
<evidence type="ECO:0000313" key="2">
    <source>
        <dbReference type="Proteomes" id="UP001610335"/>
    </source>
</evidence>
<sequence length="171" mass="17726">MVIGPRTFSWVRPGGGADHTLIDECMPLGGSGMQCTIREVGGMDTTLTTTYAGEEIYTVTMGVVSPGAENTAMPTITEQPYLGCPNAWQQCGGEPWCCPETATICTTALNSHEACASVLNEELPQPAIPYFSTMGPPPGATTDSKDGAGPFAAQPTHFLMGALAGLGLALL</sequence>
<organism evidence="1 2">
    <name type="scientific">Aspergillus cavernicola</name>
    <dbReference type="NCBI Taxonomy" id="176166"/>
    <lineage>
        <taxon>Eukaryota</taxon>
        <taxon>Fungi</taxon>
        <taxon>Dikarya</taxon>
        <taxon>Ascomycota</taxon>
        <taxon>Pezizomycotina</taxon>
        <taxon>Eurotiomycetes</taxon>
        <taxon>Eurotiomycetidae</taxon>
        <taxon>Eurotiales</taxon>
        <taxon>Aspergillaceae</taxon>
        <taxon>Aspergillus</taxon>
        <taxon>Aspergillus subgen. Nidulantes</taxon>
    </lineage>
</organism>
<protein>
    <recommendedName>
        <fullName evidence="3">GPI anchored protein</fullName>
    </recommendedName>
</protein>
<comment type="caution">
    <text evidence="1">The sequence shown here is derived from an EMBL/GenBank/DDBJ whole genome shotgun (WGS) entry which is preliminary data.</text>
</comment>
<accession>A0ABR4HTD9</accession>
<gene>
    <name evidence="1" type="ORF">BDW59DRAFT_165304</name>
</gene>
<dbReference type="Proteomes" id="UP001610335">
    <property type="component" value="Unassembled WGS sequence"/>
</dbReference>
<reference evidence="1 2" key="1">
    <citation type="submission" date="2024-07" db="EMBL/GenBank/DDBJ databases">
        <title>Section-level genome sequencing and comparative genomics of Aspergillus sections Usti and Cavernicolus.</title>
        <authorList>
            <consortium name="Lawrence Berkeley National Laboratory"/>
            <person name="Nybo J.L."/>
            <person name="Vesth T.C."/>
            <person name="Theobald S."/>
            <person name="Frisvad J.C."/>
            <person name="Larsen T.O."/>
            <person name="Kjaerboelling I."/>
            <person name="Rothschild-Mancinelli K."/>
            <person name="Lyhne E.K."/>
            <person name="Kogle M.E."/>
            <person name="Barry K."/>
            <person name="Clum A."/>
            <person name="Na H."/>
            <person name="Ledsgaard L."/>
            <person name="Lin J."/>
            <person name="Lipzen A."/>
            <person name="Kuo A."/>
            <person name="Riley R."/>
            <person name="Mondo S."/>
            <person name="LaButti K."/>
            <person name="Haridas S."/>
            <person name="Pangalinan J."/>
            <person name="Salamov A.A."/>
            <person name="Simmons B.A."/>
            <person name="Magnuson J.K."/>
            <person name="Chen J."/>
            <person name="Drula E."/>
            <person name="Henrissat B."/>
            <person name="Wiebenga A."/>
            <person name="Lubbers R.J."/>
            <person name="Gomes A.C."/>
            <person name="Makela M.R."/>
            <person name="Stajich J."/>
            <person name="Grigoriev I.V."/>
            <person name="Mortensen U.H."/>
            <person name="De vries R.P."/>
            <person name="Baker S.E."/>
            <person name="Andersen M.R."/>
        </authorList>
    </citation>
    <scope>NUCLEOTIDE SEQUENCE [LARGE SCALE GENOMIC DNA]</scope>
    <source>
        <strain evidence="1 2">CBS 600.67</strain>
    </source>
</reference>
<proteinExistence type="predicted"/>
<name>A0ABR4HTD9_9EURO</name>
<keyword evidence="2" id="KW-1185">Reference proteome</keyword>
<evidence type="ECO:0008006" key="3">
    <source>
        <dbReference type="Google" id="ProtNLM"/>
    </source>
</evidence>
<evidence type="ECO:0000313" key="1">
    <source>
        <dbReference type="EMBL" id="KAL2818765.1"/>
    </source>
</evidence>